<dbReference type="InterPro" id="IPR032816">
    <property type="entry name" value="VTT_dom"/>
</dbReference>
<dbReference type="Proteomes" id="UP000242972">
    <property type="component" value="Unassembled WGS sequence"/>
</dbReference>
<organism evidence="4 5">
    <name type="scientific">Sulfobacillus benefaciens</name>
    <dbReference type="NCBI Taxonomy" id="453960"/>
    <lineage>
        <taxon>Bacteria</taxon>
        <taxon>Bacillati</taxon>
        <taxon>Bacillota</taxon>
        <taxon>Clostridia</taxon>
        <taxon>Eubacteriales</taxon>
        <taxon>Clostridiales Family XVII. Incertae Sedis</taxon>
        <taxon>Sulfobacillus</taxon>
    </lineage>
</organism>
<evidence type="ECO:0000313" key="4">
    <source>
        <dbReference type="EMBL" id="PSR34704.1"/>
    </source>
</evidence>
<evidence type="ECO:0000256" key="2">
    <source>
        <dbReference type="SAM" id="Phobius"/>
    </source>
</evidence>
<evidence type="ECO:0000259" key="3">
    <source>
        <dbReference type="Pfam" id="PF09335"/>
    </source>
</evidence>
<reference evidence="4 5" key="1">
    <citation type="journal article" date="2014" name="BMC Genomics">
        <title>Comparison of environmental and isolate Sulfobacillus genomes reveals diverse carbon, sulfur, nitrogen, and hydrogen metabolisms.</title>
        <authorList>
            <person name="Justice N.B."/>
            <person name="Norman A."/>
            <person name="Brown C.T."/>
            <person name="Singh A."/>
            <person name="Thomas B.C."/>
            <person name="Banfield J.F."/>
        </authorList>
    </citation>
    <scope>NUCLEOTIDE SEQUENCE [LARGE SCALE GENOMIC DNA]</scope>
    <source>
        <strain evidence="4">AMDSBA4</strain>
    </source>
</reference>
<gene>
    <name evidence="4" type="ORF">C7B46_04510</name>
</gene>
<comment type="similarity">
    <text evidence="1">Belongs to the DedA family.</text>
</comment>
<proteinExistence type="inferred from homology"/>
<protein>
    <submittedName>
        <fullName evidence="4">DedA family protein</fullName>
    </submittedName>
</protein>
<keyword evidence="2" id="KW-1133">Transmembrane helix</keyword>
<keyword evidence="2" id="KW-0472">Membrane</keyword>
<feature type="transmembrane region" description="Helical" evidence="2">
    <location>
        <begin position="12"/>
        <end position="39"/>
    </location>
</feature>
<name>A0A2T2XJN8_9FIRM</name>
<feature type="transmembrane region" description="Helical" evidence="2">
    <location>
        <begin position="59"/>
        <end position="83"/>
    </location>
</feature>
<evidence type="ECO:0000313" key="5">
    <source>
        <dbReference type="Proteomes" id="UP000242972"/>
    </source>
</evidence>
<comment type="caution">
    <text evidence="4">The sequence shown here is derived from an EMBL/GenBank/DDBJ whole genome shotgun (WGS) entry which is preliminary data.</text>
</comment>
<dbReference type="AlphaFoldDB" id="A0A2T2XJN8"/>
<dbReference type="Pfam" id="PF09335">
    <property type="entry name" value="VTT_dom"/>
    <property type="match status" value="1"/>
</dbReference>
<dbReference type="EMBL" id="PXYW01000007">
    <property type="protein sequence ID" value="PSR34704.1"/>
    <property type="molecule type" value="Genomic_DNA"/>
</dbReference>
<evidence type="ECO:0000256" key="1">
    <source>
        <dbReference type="ARBA" id="ARBA00010792"/>
    </source>
</evidence>
<feature type="domain" description="VTT" evidence="3">
    <location>
        <begin position="42"/>
        <end position="166"/>
    </location>
</feature>
<keyword evidence="2" id="KW-0812">Transmembrane</keyword>
<feature type="transmembrane region" description="Helical" evidence="2">
    <location>
        <begin position="147"/>
        <end position="168"/>
    </location>
</feature>
<sequence length="214" mass="23950">MPFGRVEGVAATIAFVAMWIGRIGYAAVFAVLFIESVGIPSPSEIILLFSGYLVYKGTFSYPLVVLIGAAGSISGATLAYWIARLGGRPLILKRLSFIFKSESRLEYWENYFRRQGDRVILIGRIISGVRMVISYPAGIFEMPFWRFFAYTVIGSILWPLIAVTAGVILGPHVKTGLEAIHQYEIPAVIVIGALIVTWWLWDRRRKKKRYAAGK</sequence>
<dbReference type="PANTHER" id="PTHR42709">
    <property type="entry name" value="ALKALINE PHOSPHATASE LIKE PROTEIN"/>
    <property type="match status" value="1"/>
</dbReference>
<accession>A0A2T2XJN8</accession>
<dbReference type="GO" id="GO:0005886">
    <property type="term" value="C:plasma membrane"/>
    <property type="evidence" value="ECO:0007669"/>
    <property type="project" value="TreeGrafter"/>
</dbReference>
<dbReference type="InterPro" id="IPR051311">
    <property type="entry name" value="DedA_domain"/>
</dbReference>
<feature type="transmembrane region" description="Helical" evidence="2">
    <location>
        <begin position="180"/>
        <end position="201"/>
    </location>
</feature>
<dbReference type="PANTHER" id="PTHR42709:SF9">
    <property type="entry name" value="ALKALINE PHOSPHATASE LIKE PROTEIN"/>
    <property type="match status" value="1"/>
</dbReference>